<sequence>MIEVIGSNFDPENDLLGAETKESDMIEVIGSKFDLDEDDCLGTEGDFYPNITLGLWLNMSGAGQYTKSDEELAKEMSKYIQTDESQDELMKKFNNVSPEF</sequence>
<dbReference type="AlphaFoldDB" id="A0AAD5X8S7"/>
<dbReference type="Proteomes" id="UP001211907">
    <property type="component" value="Unassembled WGS sequence"/>
</dbReference>
<evidence type="ECO:0000313" key="1">
    <source>
        <dbReference type="EMBL" id="KAJ3102357.1"/>
    </source>
</evidence>
<reference evidence="1" key="1">
    <citation type="submission" date="2020-05" db="EMBL/GenBank/DDBJ databases">
        <title>Phylogenomic resolution of chytrid fungi.</title>
        <authorList>
            <person name="Stajich J.E."/>
            <person name="Amses K."/>
            <person name="Simmons R."/>
            <person name="Seto K."/>
            <person name="Myers J."/>
            <person name="Bonds A."/>
            <person name="Quandt C.A."/>
            <person name="Barry K."/>
            <person name="Liu P."/>
            <person name="Grigoriev I."/>
            <person name="Longcore J.E."/>
            <person name="James T.Y."/>
        </authorList>
    </citation>
    <scope>NUCLEOTIDE SEQUENCE</scope>
    <source>
        <strain evidence="1">JEL0513</strain>
    </source>
</reference>
<proteinExistence type="predicted"/>
<evidence type="ECO:0000313" key="2">
    <source>
        <dbReference type="Proteomes" id="UP001211907"/>
    </source>
</evidence>
<comment type="caution">
    <text evidence="1">The sequence shown here is derived from an EMBL/GenBank/DDBJ whole genome shotgun (WGS) entry which is preliminary data.</text>
</comment>
<dbReference type="EMBL" id="JADGJH010002171">
    <property type="protein sequence ID" value="KAJ3102357.1"/>
    <property type="molecule type" value="Genomic_DNA"/>
</dbReference>
<keyword evidence="2" id="KW-1185">Reference proteome</keyword>
<protein>
    <submittedName>
        <fullName evidence="1">Uncharacterized protein</fullName>
    </submittedName>
</protein>
<gene>
    <name evidence="1" type="ORF">HK100_004384</name>
</gene>
<accession>A0AAD5X8S7</accession>
<organism evidence="1 2">
    <name type="scientific">Physocladia obscura</name>
    <dbReference type="NCBI Taxonomy" id="109957"/>
    <lineage>
        <taxon>Eukaryota</taxon>
        <taxon>Fungi</taxon>
        <taxon>Fungi incertae sedis</taxon>
        <taxon>Chytridiomycota</taxon>
        <taxon>Chytridiomycota incertae sedis</taxon>
        <taxon>Chytridiomycetes</taxon>
        <taxon>Chytridiales</taxon>
        <taxon>Chytriomycetaceae</taxon>
        <taxon>Physocladia</taxon>
    </lineage>
</organism>
<name>A0AAD5X8S7_9FUNG</name>